<sequence length="164" mass="18181">MLDKLEPNEKIVRGESCSTTACLVQKVHDVTGSTWGNEYNCTVDKADANWLFSCVKRRSVQHQGHDLPPIIHSRRRVAIHNSLMKCGLIQGSHLELLDKLEPNEEKIVRGESCSTTACLVQKVYDVTGSTWGMSTTAQWIKLMPIGFSFASSAAVYSIKATTCH</sequence>
<keyword evidence="2" id="KW-1185">Reference proteome</keyword>
<dbReference type="Proteomes" id="UP000271098">
    <property type="component" value="Unassembled WGS sequence"/>
</dbReference>
<dbReference type="EMBL" id="UYRT01116139">
    <property type="protein sequence ID" value="VDN49732.1"/>
    <property type="molecule type" value="Genomic_DNA"/>
</dbReference>
<gene>
    <name evidence="1" type="ORF">GPUH_LOCUS26959</name>
</gene>
<evidence type="ECO:0000313" key="1">
    <source>
        <dbReference type="EMBL" id="VDN49732.1"/>
    </source>
</evidence>
<name>A0A3P7S531_9BILA</name>
<reference evidence="1 2" key="1">
    <citation type="submission" date="2018-11" db="EMBL/GenBank/DDBJ databases">
        <authorList>
            <consortium name="Pathogen Informatics"/>
        </authorList>
    </citation>
    <scope>NUCLEOTIDE SEQUENCE [LARGE SCALE GENOMIC DNA]</scope>
</reference>
<protein>
    <submittedName>
        <fullName evidence="1">Uncharacterized protein</fullName>
    </submittedName>
</protein>
<organism evidence="1 2">
    <name type="scientific">Gongylonema pulchrum</name>
    <dbReference type="NCBI Taxonomy" id="637853"/>
    <lineage>
        <taxon>Eukaryota</taxon>
        <taxon>Metazoa</taxon>
        <taxon>Ecdysozoa</taxon>
        <taxon>Nematoda</taxon>
        <taxon>Chromadorea</taxon>
        <taxon>Rhabditida</taxon>
        <taxon>Spirurina</taxon>
        <taxon>Spiruromorpha</taxon>
        <taxon>Spiruroidea</taxon>
        <taxon>Gongylonematidae</taxon>
        <taxon>Gongylonema</taxon>
    </lineage>
</organism>
<proteinExistence type="predicted"/>
<accession>A0A3P7S531</accession>
<evidence type="ECO:0000313" key="2">
    <source>
        <dbReference type="Proteomes" id="UP000271098"/>
    </source>
</evidence>
<dbReference type="AlphaFoldDB" id="A0A3P7S531"/>